<organism evidence="2 3">
    <name type="scientific">Aplosporella prunicola CBS 121167</name>
    <dbReference type="NCBI Taxonomy" id="1176127"/>
    <lineage>
        <taxon>Eukaryota</taxon>
        <taxon>Fungi</taxon>
        <taxon>Dikarya</taxon>
        <taxon>Ascomycota</taxon>
        <taxon>Pezizomycotina</taxon>
        <taxon>Dothideomycetes</taxon>
        <taxon>Dothideomycetes incertae sedis</taxon>
        <taxon>Botryosphaeriales</taxon>
        <taxon>Aplosporellaceae</taxon>
        <taxon>Aplosporella</taxon>
    </lineage>
</organism>
<name>A0A6A6B275_9PEZI</name>
<feature type="compositionally biased region" description="Pro residues" evidence="1">
    <location>
        <begin position="77"/>
        <end position="93"/>
    </location>
</feature>
<sequence length="160" mass="17988">MFQINEMAKMLDTVAAHMIDRTRFNIGQLVDLVNRNFHTLRNPHGVECFINRHGLKRTARDMARAKRARDARRRMPPRPQSPTTPPLPEPSAPLSPGLHPCRRRAHARLGDYHTHHAYAAPQAEAERQVAQMRAVAVAQFQDSINNVHAATEAVLELGGV</sequence>
<dbReference type="EMBL" id="ML995499">
    <property type="protein sequence ID" value="KAF2137916.1"/>
    <property type="molecule type" value="Genomic_DNA"/>
</dbReference>
<dbReference type="AlphaFoldDB" id="A0A6A6B275"/>
<accession>A0A6A6B275</accession>
<gene>
    <name evidence="2" type="ORF">K452DRAFT_301632</name>
</gene>
<dbReference type="Proteomes" id="UP000799438">
    <property type="component" value="Unassembled WGS sequence"/>
</dbReference>
<protein>
    <submittedName>
        <fullName evidence="2">Uncharacterized protein</fullName>
    </submittedName>
</protein>
<evidence type="ECO:0000313" key="2">
    <source>
        <dbReference type="EMBL" id="KAF2137916.1"/>
    </source>
</evidence>
<dbReference type="RefSeq" id="XP_033393631.1">
    <property type="nucleotide sequence ID" value="XM_033542477.1"/>
</dbReference>
<proteinExistence type="predicted"/>
<reference evidence="2" key="1">
    <citation type="journal article" date="2020" name="Stud. Mycol.">
        <title>101 Dothideomycetes genomes: a test case for predicting lifestyles and emergence of pathogens.</title>
        <authorList>
            <person name="Haridas S."/>
            <person name="Albert R."/>
            <person name="Binder M."/>
            <person name="Bloem J."/>
            <person name="Labutti K."/>
            <person name="Salamov A."/>
            <person name="Andreopoulos B."/>
            <person name="Baker S."/>
            <person name="Barry K."/>
            <person name="Bills G."/>
            <person name="Bluhm B."/>
            <person name="Cannon C."/>
            <person name="Castanera R."/>
            <person name="Culley D."/>
            <person name="Daum C."/>
            <person name="Ezra D."/>
            <person name="Gonzalez J."/>
            <person name="Henrissat B."/>
            <person name="Kuo A."/>
            <person name="Liang C."/>
            <person name="Lipzen A."/>
            <person name="Lutzoni F."/>
            <person name="Magnuson J."/>
            <person name="Mondo S."/>
            <person name="Nolan M."/>
            <person name="Ohm R."/>
            <person name="Pangilinan J."/>
            <person name="Park H.-J."/>
            <person name="Ramirez L."/>
            <person name="Alfaro M."/>
            <person name="Sun H."/>
            <person name="Tritt A."/>
            <person name="Yoshinaga Y."/>
            <person name="Zwiers L.-H."/>
            <person name="Turgeon B."/>
            <person name="Goodwin S."/>
            <person name="Spatafora J."/>
            <person name="Crous P."/>
            <person name="Grigoriev I."/>
        </authorList>
    </citation>
    <scope>NUCLEOTIDE SEQUENCE</scope>
    <source>
        <strain evidence="2">CBS 121167</strain>
    </source>
</reference>
<evidence type="ECO:0000256" key="1">
    <source>
        <dbReference type="SAM" id="MobiDB-lite"/>
    </source>
</evidence>
<feature type="compositionally biased region" description="Basic residues" evidence="1">
    <location>
        <begin position="65"/>
        <end position="76"/>
    </location>
</feature>
<feature type="region of interest" description="Disordered" evidence="1">
    <location>
        <begin position="58"/>
        <end position="101"/>
    </location>
</feature>
<keyword evidence="3" id="KW-1185">Reference proteome</keyword>
<dbReference type="GeneID" id="54299974"/>
<evidence type="ECO:0000313" key="3">
    <source>
        <dbReference type="Proteomes" id="UP000799438"/>
    </source>
</evidence>